<dbReference type="InterPro" id="IPR036390">
    <property type="entry name" value="WH_DNA-bd_sf"/>
</dbReference>
<evidence type="ECO:0000313" key="7">
    <source>
        <dbReference type="EMBL" id="GIM80597.1"/>
    </source>
</evidence>
<evidence type="ECO:0000256" key="3">
    <source>
        <dbReference type="ARBA" id="ARBA00023125"/>
    </source>
</evidence>
<dbReference type="SUPFAM" id="SSF53850">
    <property type="entry name" value="Periplasmic binding protein-like II"/>
    <property type="match status" value="1"/>
</dbReference>
<evidence type="ECO:0000313" key="8">
    <source>
        <dbReference type="Proteomes" id="UP000680865"/>
    </source>
</evidence>
<keyword evidence="8" id="KW-1185">Reference proteome</keyword>
<dbReference type="EMBL" id="BOQP01000043">
    <property type="protein sequence ID" value="GIM80597.1"/>
    <property type="molecule type" value="Genomic_DNA"/>
</dbReference>
<evidence type="ECO:0000256" key="5">
    <source>
        <dbReference type="SAM" id="MobiDB-lite"/>
    </source>
</evidence>
<dbReference type="Pfam" id="PF00126">
    <property type="entry name" value="HTH_1"/>
    <property type="match status" value="1"/>
</dbReference>
<dbReference type="InterPro" id="IPR036388">
    <property type="entry name" value="WH-like_DNA-bd_sf"/>
</dbReference>
<dbReference type="PANTHER" id="PTHR30346:SF0">
    <property type="entry name" value="HCA OPERON TRANSCRIPTIONAL ACTIVATOR HCAR"/>
    <property type="match status" value="1"/>
</dbReference>
<feature type="region of interest" description="Disordered" evidence="5">
    <location>
        <begin position="270"/>
        <end position="290"/>
    </location>
</feature>
<reference evidence="7" key="1">
    <citation type="submission" date="2021-03" db="EMBL/GenBank/DDBJ databases">
        <title>Whole genome shotgun sequence of Actinoplanes consettensis NBRC 14913.</title>
        <authorList>
            <person name="Komaki H."/>
            <person name="Tamura T."/>
        </authorList>
    </citation>
    <scope>NUCLEOTIDE SEQUENCE</scope>
    <source>
        <strain evidence="7">NBRC 14913</strain>
    </source>
</reference>
<evidence type="ECO:0000256" key="2">
    <source>
        <dbReference type="ARBA" id="ARBA00023015"/>
    </source>
</evidence>
<dbReference type="SUPFAM" id="SSF46785">
    <property type="entry name" value="Winged helix' DNA-binding domain"/>
    <property type="match status" value="1"/>
</dbReference>
<keyword evidence="4" id="KW-0804">Transcription</keyword>
<dbReference type="CDD" id="cd08414">
    <property type="entry name" value="PBP2_LTTR_aromatics_like"/>
    <property type="match status" value="1"/>
</dbReference>
<keyword evidence="2" id="KW-0805">Transcription regulation</keyword>
<keyword evidence="3" id="KW-0238">DNA-binding</keyword>
<dbReference type="Gene3D" id="1.10.10.10">
    <property type="entry name" value="Winged helix-like DNA-binding domain superfamily/Winged helix DNA-binding domain"/>
    <property type="match status" value="1"/>
</dbReference>
<dbReference type="PROSITE" id="PS50931">
    <property type="entry name" value="HTH_LYSR"/>
    <property type="match status" value="1"/>
</dbReference>
<comment type="caution">
    <text evidence="7">The sequence shown here is derived from an EMBL/GenBank/DDBJ whole genome shotgun (WGS) entry which is preliminary data.</text>
</comment>
<evidence type="ECO:0000259" key="6">
    <source>
        <dbReference type="PROSITE" id="PS50931"/>
    </source>
</evidence>
<comment type="similarity">
    <text evidence="1">Belongs to the LysR transcriptional regulatory family.</text>
</comment>
<proteinExistence type="inferred from homology"/>
<dbReference type="GO" id="GO:0032993">
    <property type="term" value="C:protein-DNA complex"/>
    <property type="evidence" value="ECO:0007669"/>
    <property type="project" value="TreeGrafter"/>
</dbReference>
<dbReference type="PRINTS" id="PR00039">
    <property type="entry name" value="HTHLYSR"/>
</dbReference>
<dbReference type="InterPro" id="IPR005119">
    <property type="entry name" value="LysR_subst-bd"/>
</dbReference>
<dbReference type="Proteomes" id="UP000680865">
    <property type="component" value="Unassembled WGS sequence"/>
</dbReference>
<dbReference type="Gene3D" id="3.40.190.10">
    <property type="entry name" value="Periplasmic binding protein-like II"/>
    <property type="match status" value="2"/>
</dbReference>
<gene>
    <name evidence="7" type="ORF">Aco04nite_71600</name>
</gene>
<dbReference type="AlphaFoldDB" id="A0A919T090"/>
<dbReference type="GO" id="GO:0003677">
    <property type="term" value="F:DNA binding"/>
    <property type="evidence" value="ECO:0007669"/>
    <property type="project" value="UniProtKB-KW"/>
</dbReference>
<evidence type="ECO:0000256" key="1">
    <source>
        <dbReference type="ARBA" id="ARBA00009437"/>
    </source>
</evidence>
<dbReference type="Pfam" id="PF03466">
    <property type="entry name" value="LysR_substrate"/>
    <property type="match status" value="1"/>
</dbReference>
<dbReference type="GO" id="GO:0003700">
    <property type="term" value="F:DNA-binding transcription factor activity"/>
    <property type="evidence" value="ECO:0007669"/>
    <property type="project" value="InterPro"/>
</dbReference>
<evidence type="ECO:0000256" key="4">
    <source>
        <dbReference type="ARBA" id="ARBA00023163"/>
    </source>
</evidence>
<feature type="domain" description="HTH lysR-type" evidence="6">
    <location>
        <begin position="1"/>
        <end position="48"/>
    </location>
</feature>
<dbReference type="PANTHER" id="PTHR30346">
    <property type="entry name" value="TRANSCRIPTIONAL DUAL REGULATOR HCAR-RELATED"/>
    <property type="match status" value="1"/>
</dbReference>
<sequence>MLAEELNYGRAADALRIAQPALSRSIAALERELGVTLFERSRSGTRLAAAGELLRDDARELLHAAETLQRRVRLADREGRSLRVGFMPGLIVTPVVRRLEERWPGLRVDVLRTSWTEQIEALRDGRFDASFARRPFDDEGLTVIDLYAEPRVAVLPIDHPRAGAGGVLLADLAGDLLLQPPGFIPEWRGASEPPTTSPTVEEKLELIAAGRGIVILPASTTRYYHRPDVTYARVIDLADTTVCLAIETRRESPVLRDLVRIARTVPPGNFSGQAAEGGQVADADAASVAT</sequence>
<name>A0A919T090_9ACTN</name>
<dbReference type="InterPro" id="IPR000847">
    <property type="entry name" value="LysR_HTH_N"/>
</dbReference>
<accession>A0A919T090</accession>
<protein>
    <submittedName>
        <fullName evidence="7">LysR family transcriptional regulator</fullName>
    </submittedName>
</protein>
<organism evidence="7 8">
    <name type="scientific">Winogradskya consettensis</name>
    <dbReference type="NCBI Taxonomy" id="113560"/>
    <lineage>
        <taxon>Bacteria</taxon>
        <taxon>Bacillati</taxon>
        <taxon>Actinomycetota</taxon>
        <taxon>Actinomycetes</taxon>
        <taxon>Micromonosporales</taxon>
        <taxon>Micromonosporaceae</taxon>
        <taxon>Winogradskya</taxon>
    </lineage>
</organism>